<feature type="transmembrane region" description="Helical" evidence="2">
    <location>
        <begin position="126"/>
        <end position="149"/>
    </location>
</feature>
<evidence type="ECO:0000313" key="4">
    <source>
        <dbReference type="Proteomes" id="UP001500124"/>
    </source>
</evidence>
<organism evidence="3 4">
    <name type="scientific">Streptomyces similanensis</name>
    <dbReference type="NCBI Taxonomy" id="1274988"/>
    <lineage>
        <taxon>Bacteria</taxon>
        <taxon>Bacillati</taxon>
        <taxon>Actinomycetota</taxon>
        <taxon>Actinomycetes</taxon>
        <taxon>Kitasatosporales</taxon>
        <taxon>Streptomycetaceae</taxon>
        <taxon>Streptomyces</taxon>
    </lineage>
</organism>
<proteinExistence type="predicted"/>
<gene>
    <name evidence="3" type="ORF">GCM10023336_31550</name>
</gene>
<keyword evidence="4" id="KW-1185">Reference proteome</keyword>
<dbReference type="RefSeq" id="WP_345668885.1">
    <property type="nucleotide sequence ID" value="NZ_BAABKC010000044.1"/>
</dbReference>
<keyword evidence="2" id="KW-0812">Transmembrane</keyword>
<reference evidence="4" key="1">
    <citation type="journal article" date="2019" name="Int. J. Syst. Evol. Microbiol.">
        <title>The Global Catalogue of Microorganisms (GCM) 10K type strain sequencing project: providing services to taxonomists for standard genome sequencing and annotation.</title>
        <authorList>
            <consortium name="The Broad Institute Genomics Platform"/>
            <consortium name="The Broad Institute Genome Sequencing Center for Infectious Disease"/>
            <person name="Wu L."/>
            <person name="Ma J."/>
        </authorList>
    </citation>
    <scope>NUCLEOTIDE SEQUENCE [LARGE SCALE GENOMIC DNA]</scope>
    <source>
        <strain evidence="4">JCM 18410</strain>
    </source>
</reference>
<feature type="region of interest" description="Disordered" evidence="1">
    <location>
        <begin position="1"/>
        <end position="24"/>
    </location>
</feature>
<evidence type="ECO:0000256" key="2">
    <source>
        <dbReference type="SAM" id="Phobius"/>
    </source>
</evidence>
<feature type="compositionally biased region" description="Low complexity" evidence="1">
    <location>
        <begin position="9"/>
        <end position="18"/>
    </location>
</feature>
<sequence length="160" mass="17215">MAHSAPVSGRTTGRTTGRAGTGTGSWQRRSLNLFSDRAHTVGRWAVPLAIGLVYGYWAAANARHGGPITAGNLVLGFVTVIVFTVAMAAVLYLAPRLPREWHAFAWFLFSGAAFGFLVGQTGHFDARWLVGVSAGIGAIIGLLVFYWTYTHEDAEGHRIN</sequence>
<feature type="transmembrane region" description="Helical" evidence="2">
    <location>
        <begin position="41"/>
        <end position="60"/>
    </location>
</feature>
<evidence type="ECO:0008006" key="5">
    <source>
        <dbReference type="Google" id="ProtNLM"/>
    </source>
</evidence>
<accession>A0ABP9KI80</accession>
<name>A0ABP9KI80_9ACTN</name>
<evidence type="ECO:0000256" key="1">
    <source>
        <dbReference type="SAM" id="MobiDB-lite"/>
    </source>
</evidence>
<feature type="transmembrane region" description="Helical" evidence="2">
    <location>
        <begin position="101"/>
        <end position="119"/>
    </location>
</feature>
<keyword evidence="2" id="KW-1133">Transmembrane helix</keyword>
<protein>
    <recommendedName>
        <fullName evidence="5">Integral membrane protein</fullName>
    </recommendedName>
</protein>
<feature type="transmembrane region" description="Helical" evidence="2">
    <location>
        <begin position="72"/>
        <end position="95"/>
    </location>
</feature>
<dbReference type="Proteomes" id="UP001500124">
    <property type="component" value="Unassembled WGS sequence"/>
</dbReference>
<evidence type="ECO:0000313" key="3">
    <source>
        <dbReference type="EMBL" id="GAA5057549.1"/>
    </source>
</evidence>
<comment type="caution">
    <text evidence="3">The sequence shown here is derived from an EMBL/GenBank/DDBJ whole genome shotgun (WGS) entry which is preliminary data.</text>
</comment>
<dbReference type="EMBL" id="BAABKC010000044">
    <property type="protein sequence ID" value="GAA5057549.1"/>
    <property type="molecule type" value="Genomic_DNA"/>
</dbReference>
<keyword evidence="2" id="KW-0472">Membrane</keyword>